<evidence type="ECO:0000313" key="1">
    <source>
        <dbReference type="EMBL" id="KAG6384803.1"/>
    </source>
</evidence>
<organism evidence="1">
    <name type="scientific">Salvia splendens</name>
    <name type="common">Scarlet sage</name>
    <dbReference type="NCBI Taxonomy" id="180675"/>
    <lineage>
        <taxon>Eukaryota</taxon>
        <taxon>Viridiplantae</taxon>
        <taxon>Streptophyta</taxon>
        <taxon>Embryophyta</taxon>
        <taxon>Tracheophyta</taxon>
        <taxon>Spermatophyta</taxon>
        <taxon>Magnoliopsida</taxon>
        <taxon>eudicotyledons</taxon>
        <taxon>Gunneridae</taxon>
        <taxon>Pentapetalae</taxon>
        <taxon>asterids</taxon>
        <taxon>lamiids</taxon>
        <taxon>Lamiales</taxon>
        <taxon>Lamiaceae</taxon>
        <taxon>Nepetoideae</taxon>
        <taxon>Mentheae</taxon>
        <taxon>Salviinae</taxon>
        <taxon>Salvia</taxon>
        <taxon>Salvia subgen. Calosphace</taxon>
        <taxon>core Calosphace</taxon>
    </lineage>
</organism>
<dbReference type="SUPFAM" id="SSF52058">
    <property type="entry name" value="L domain-like"/>
    <property type="match status" value="1"/>
</dbReference>
<evidence type="ECO:0000313" key="2">
    <source>
        <dbReference type="Proteomes" id="UP000298416"/>
    </source>
</evidence>
<dbReference type="InterPro" id="IPR032675">
    <property type="entry name" value="LRR_dom_sf"/>
</dbReference>
<dbReference type="EMBL" id="PNBA02000022">
    <property type="protein sequence ID" value="KAG6384803.1"/>
    <property type="molecule type" value="Genomic_DNA"/>
</dbReference>
<evidence type="ECO:0008006" key="3">
    <source>
        <dbReference type="Google" id="ProtNLM"/>
    </source>
</evidence>
<name>A0A8X8VYN7_SALSN</name>
<dbReference type="PANTHER" id="PTHR15140">
    <property type="entry name" value="TUBULIN-SPECIFIC CHAPERONE E"/>
    <property type="match status" value="1"/>
</dbReference>
<accession>A0A8X8VYN7</accession>
<gene>
    <name evidence="1" type="ORF">SASPL_153621</name>
</gene>
<dbReference type="PANTHER" id="PTHR15140:SF33">
    <property type="entry name" value="LATE BLIGHT RESISTANCE PROTEIN HOMOLOG R1A-3 ISOFORM X1"/>
    <property type="match status" value="1"/>
</dbReference>
<reference evidence="1" key="1">
    <citation type="submission" date="2018-01" db="EMBL/GenBank/DDBJ databases">
        <authorList>
            <person name="Mao J.F."/>
        </authorList>
    </citation>
    <scope>NUCLEOTIDE SEQUENCE</scope>
    <source>
        <strain evidence="1">Huo1</strain>
        <tissue evidence="1">Leaf</tissue>
    </source>
</reference>
<dbReference type="Gene3D" id="3.80.10.10">
    <property type="entry name" value="Ribonuclease Inhibitor"/>
    <property type="match status" value="1"/>
</dbReference>
<reference evidence="1" key="2">
    <citation type="submission" date="2020-08" db="EMBL/GenBank/DDBJ databases">
        <title>Plant Genome Project.</title>
        <authorList>
            <person name="Zhang R.-G."/>
        </authorList>
    </citation>
    <scope>NUCLEOTIDE SEQUENCE</scope>
    <source>
        <strain evidence="1">Huo1</strain>
        <tissue evidence="1">Leaf</tissue>
    </source>
</reference>
<dbReference type="Proteomes" id="UP000298416">
    <property type="component" value="Unassembled WGS sequence"/>
</dbReference>
<proteinExistence type="predicted"/>
<dbReference type="AlphaFoldDB" id="A0A8X8VYN7"/>
<keyword evidence="2" id="KW-1185">Reference proteome</keyword>
<protein>
    <recommendedName>
        <fullName evidence="3">Disease resistance protein RPM1</fullName>
    </recommendedName>
</protein>
<comment type="caution">
    <text evidence="1">The sequence shown here is derived from an EMBL/GenBank/DDBJ whole genome shotgun (WGS) entry which is preliminary data.</text>
</comment>
<sequence length="378" mass="44224">METSTMHTIILFKHWAFDSWKSFRLLCIFDGLSVPICQTSSSDIYIGELIHLRYLALTCESVRQTIILVSNSLYHLQNLQTLIIKIRAFTRDVVSKFGYVMESFYSDMSEHQEYMEFEFWRMPNLRHLILLDGFLPDPSTKSFKQIYMENLQTLCLIRDFKCSERFLEMLPNLKKLGVIYSYKSTYETGWSQYCLLNLVRLNRLEKLNVYAEPYPTGKGYDLSRNIAFPLALKKLSLSGCRFPWEDMGMIGLLPNLQVLKLKRHACDGPEWETSDGEFCELKVLLIDSTDLVQWTTESCHFPKLEQLTLFECNNLRDIPCEIGEIATLQLIEVDIRNSSVVESAVLIKEEQESCGNELQVGLLRSRRWEKYTSWYYND</sequence>